<dbReference type="Pfam" id="PF13450">
    <property type="entry name" value="NAD_binding_8"/>
    <property type="match status" value="1"/>
</dbReference>
<dbReference type="InterPro" id="IPR036188">
    <property type="entry name" value="FAD/NAD-bd_sf"/>
</dbReference>
<dbReference type="RefSeq" id="WP_012964876.1">
    <property type="nucleotide sequence ID" value="NC_013849.1"/>
</dbReference>
<dbReference type="PANTHER" id="PTHR43734">
    <property type="entry name" value="PHYTOENE DESATURASE"/>
    <property type="match status" value="1"/>
</dbReference>
<organism evidence="1 2">
    <name type="scientific">Ferroglobus placidus (strain DSM 10642 / AEDII12DO)</name>
    <dbReference type="NCBI Taxonomy" id="589924"/>
    <lineage>
        <taxon>Archaea</taxon>
        <taxon>Methanobacteriati</taxon>
        <taxon>Methanobacteriota</taxon>
        <taxon>Archaeoglobi</taxon>
        <taxon>Archaeoglobales</taxon>
        <taxon>Archaeoglobaceae</taxon>
        <taxon>Ferroglobus</taxon>
    </lineage>
</organism>
<dbReference type="KEGG" id="fpl:Ferp_0350"/>
<dbReference type="EMBL" id="CP001899">
    <property type="protein sequence ID" value="ADC64529.1"/>
    <property type="molecule type" value="Genomic_DNA"/>
</dbReference>
<reference evidence="2" key="1">
    <citation type="submission" date="2010-02" db="EMBL/GenBank/DDBJ databases">
        <title>Complete sequence of Ferroglobus placidus DSM 10642.</title>
        <authorList>
            <consortium name="US DOE Joint Genome Institute"/>
            <person name="Lucas S."/>
            <person name="Copeland A."/>
            <person name="Lapidus A."/>
            <person name="Cheng J.-F."/>
            <person name="Bruce D."/>
            <person name="Goodwin L."/>
            <person name="Pitluck S."/>
            <person name="Saunders E."/>
            <person name="Brettin T."/>
            <person name="Detter J.C."/>
            <person name="Han C."/>
            <person name="Tapia R."/>
            <person name="Larimer F."/>
            <person name="Land M."/>
            <person name="Hauser L."/>
            <person name="Kyrpides N."/>
            <person name="Ivanova N."/>
            <person name="Holmes D."/>
            <person name="Lovley D."/>
            <person name="Kyrpides N."/>
            <person name="Anderson I.J."/>
            <person name="Woyke T."/>
        </authorList>
    </citation>
    <scope>NUCLEOTIDE SEQUENCE [LARGE SCALE GENOMIC DNA]</scope>
    <source>
        <strain evidence="2">DSM 10642 / AEDII12DO</strain>
    </source>
</reference>
<dbReference type="PaxDb" id="589924-Ferp_0350"/>
<evidence type="ECO:0000313" key="2">
    <source>
        <dbReference type="Proteomes" id="UP000002613"/>
    </source>
</evidence>
<dbReference type="AlphaFoldDB" id="D3S2J9"/>
<dbReference type="OrthoDB" id="11867at2157"/>
<reference evidence="1 2" key="2">
    <citation type="journal article" date="2011" name="Stand. Genomic Sci.">
        <title>Complete genome sequence of Ferroglobus placidus AEDII12DO.</title>
        <authorList>
            <person name="Anderson I."/>
            <person name="Risso C."/>
            <person name="Holmes D."/>
            <person name="Lucas S."/>
            <person name="Copeland A."/>
            <person name="Lapidus A."/>
            <person name="Cheng J.F."/>
            <person name="Bruce D."/>
            <person name="Goodwin L."/>
            <person name="Pitluck S."/>
            <person name="Saunders E."/>
            <person name="Brettin T."/>
            <person name="Detter J.C."/>
            <person name="Han C."/>
            <person name="Tapia R."/>
            <person name="Larimer F."/>
            <person name="Land M."/>
            <person name="Hauser L."/>
            <person name="Woyke T."/>
            <person name="Lovley D."/>
            <person name="Kyrpides N."/>
            <person name="Ivanova N."/>
        </authorList>
    </citation>
    <scope>NUCLEOTIDE SEQUENCE [LARGE SCALE GENOMIC DNA]</scope>
    <source>
        <strain evidence="2">DSM 10642 / AEDII12DO</strain>
    </source>
</reference>
<dbReference type="PRINTS" id="PR00419">
    <property type="entry name" value="ADXRDTASE"/>
</dbReference>
<gene>
    <name evidence="1" type="ordered locus">Ferp_0350</name>
</gene>
<keyword evidence="2" id="KW-1185">Reference proteome</keyword>
<dbReference type="Gene3D" id="3.50.50.60">
    <property type="entry name" value="FAD/NAD(P)-binding domain"/>
    <property type="match status" value="1"/>
</dbReference>
<protein>
    <submittedName>
        <fullName evidence="1">Amine oxidase</fullName>
    </submittedName>
</protein>
<dbReference type="Gene3D" id="3.90.660.50">
    <property type="match status" value="1"/>
</dbReference>
<dbReference type="GeneID" id="8777848"/>
<dbReference type="SUPFAM" id="SSF51905">
    <property type="entry name" value="FAD/NAD(P)-binding domain"/>
    <property type="match status" value="1"/>
</dbReference>
<accession>D3S2J9</accession>
<dbReference type="STRING" id="589924.Ferp_0350"/>
<name>D3S2J9_FERPA</name>
<dbReference type="Proteomes" id="UP000002613">
    <property type="component" value="Chromosome"/>
</dbReference>
<evidence type="ECO:0000313" key="1">
    <source>
        <dbReference type="EMBL" id="ADC64529.1"/>
    </source>
</evidence>
<dbReference type="eggNOG" id="arCOG01521">
    <property type="taxonomic scope" value="Archaea"/>
</dbReference>
<proteinExistence type="predicted"/>
<sequence>MIAVIGAGLGGLLAANLLAKEGYEVEVYERLPFPGGRFTSLNYKGFEVSTGALHMIPHGSRGPLAKLLKRIGAKVEIVDSKPEGEFLWNGERIEVRRRVFPLKAVLKFYKELAISKFKDRTLDVFANSLDDFTKAFLNSFLGWSLSIYPEDITFRKFYEIFKQTVKYRGPGIPIGGCKAVINELVENLESMGGRIYLRKEVRGMKESDGKIKLLVDDWKVFDSVVSNVGHKLTAELMGEKISHPEESRGIKYTLKLEEPFLEHTGVLFVANKNVAGMNEVTNADPNLGKGVMLQVHQPFRGEVRKAIEIGLREIREIVGKSFELIAVQSFSNDWPVNRAKAGSDLGVVFKERVVVVGDGAKGRDIEVEGIALGVEKALEELKRWT</sequence>
<dbReference type="HOGENOM" id="CLU_668371_0_0_2"/>
<dbReference type="PANTHER" id="PTHR43734:SF1">
    <property type="entry name" value="PHYTOENE DESATURASE"/>
    <property type="match status" value="1"/>
</dbReference>